<feature type="binding site" evidence="10">
    <location>
        <begin position="208"/>
        <end position="209"/>
    </location>
    <ligand>
        <name>sn-glycerol 1-phosphate</name>
        <dbReference type="ChEBI" id="CHEBI:57685"/>
    </ligand>
</feature>
<evidence type="ECO:0000256" key="1">
    <source>
        <dbReference type="ARBA" id="ARBA00022516"/>
    </source>
</evidence>
<evidence type="ECO:0000313" key="11">
    <source>
        <dbReference type="EMBL" id="AYC30302.1"/>
    </source>
</evidence>
<feature type="binding site" evidence="10">
    <location>
        <position position="13"/>
    </location>
    <ligand>
        <name>Mg(2+)</name>
        <dbReference type="ChEBI" id="CHEBI:18420"/>
    </ligand>
</feature>
<evidence type="ECO:0000256" key="5">
    <source>
        <dbReference type="ARBA" id="ARBA00023098"/>
    </source>
</evidence>
<keyword evidence="5 10" id="KW-0443">Lipid metabolism</keyword>
<dbReference type="PANTHER" id="PTHR40029:SF2">
    <property type="entry name" value="HEPTAPRENYLGLYCERYL PHOSPHATE SYNTHASE"/>
    <property type="match status" value="1"/>
</dbReference>
<dbReference type="Proteomes" id="UP000265725">
    <property type="component" value="Chromosome"/>
</dbReference>
<dbReference type="KEGG" id="paek:D3873_10740"/>
<comment type="function">
    <text evidence="10">Prenyltransferase that catalyzes in vivo the transfer of the heptaprenyl moiety of heptaprenyl pyrophosphate (HepPP; 35 carbon atoms) to the C3 hydroxyl of sn-glycerol-1-phosphate (G1P), producing heptaprenylglyceryl phosphate (HepGP). This reaction is an ether-bond-formation step in the biosynthesis of archaea-type G1P-based membrane lipids found in Bacillales.</text>
</comment>
<dbReference type="NCBIfam" id="TIGR01768">
    <property type="entry name" value="GGGP-family"/>
    <property type="match status" value="1"/>
</dbReference>
<dbReference type="Gene3D" id="3.20.20.390">
    <property type="entry name" value="FMN-linked oxidoreductases"/>
    <property type="match status" value="1"/>
</dbReference>
<evidence type="ECO:0000256" key="7">
    <source>
        <dbReference type="ARBA" id="ARBA00023264"/>
    </source>
</evidence>
<gene>
    <name evidence="10" type="primary">pcrB</name>
    <name evidence="11" type="ORF">D3873_10740</name>
</gene>
<evidence type="ECO:0000256" key="8">
    <source>
        <dbReference type="ARBA" id="ARBA00048318"/>
    </source>
</evidence>
<feature type="binding site" evidence="10">
    <location>
        <begin position="158"/>
        <end position="163"/>
    </location>
    <ligand>
        <name>sn-glycerol 1-phosphate</name>
        <dbReference type="ChEBI" id="CHEBI:57685"/>
    </ligand>
</feature>
<evidence type="ECO:0000256" key="10">
    <source>
        <dbReference type="HAMAP-Rule" id="MF_00112"/>
    </source>
</evidence>
<comment type="pathway">
    <text evidence="10">Membrane lipid metabolism; glycerophospholipid metabolism.</text>
</comment>
<dbReference type="InterPro" id="IPR008205">
    <property type="entry name" value="GGGP_HepGP_synthase"/>
</dbReference>
<dbReference type="NCBIfam" id="NF003197">
    <property type="entry name" value="PRK04169.1-1"/>
    <property type="match status" value="1"/>
</dbReference>
<reference evidence="12" key="1">
    <citation type="submission" date="2018-09" db="EMBL/GenBank/DDBJ databases">
        <authorList>
            <person name="Zhu H."/>
        </authorList>
    </citation>
    <scope>NUCLEOTIDE SEQUENCE [LARGE SCALE GENOMIC DNA]</scope>
    <source>
        <strain evidence="12">K2R23-3</strain>
    </source>
</reference>
<dbReference type="GO" id="GO:0046474">
    <property type="term" value="P:glycerophospholipid biosynthetic process"/>
    <property type="evidence" value="ECO:0007669"/>
    <property type="project" value="UniProtKB-UniRule"/>
</dbReference>
<evidence type="ECO:0000256" key="2">
    <source>
        <dbReference type="ARBA" id="ARBA00022679"/>
    </source>
</evidence>
<organism evidence="11 12">
    <name type="scientific">Paenisporosarcina cavernae</name>
    <dbReference type="NCBI Taxonomy" id="2320858"/>
    <lineage>
        <taxon>Bacteria</taxon>
        <taxon>Bacillati</taxon>
        <taxon>Bacillota</taxon>
        <taxon>Bacilli</taxon>
        <taxon>Bacillales</taxon>
        <taxon>Caryophanaceae</taxon>
        <taxon>Paenisporosarcina</taxon>
    </lineage>
</organism>
<comment type="subunit">
    <text evidence="10">Homodimer.</text>
</comment>
<evidence type="ECO:0000256" key="3">
    <source>
        <dbReference type="ARBA" id="ARBA00022723"/>
    </source>
</evidence>
<comment type="catalytic activity">
    <reaction evidence="8 10">
        <text>sn-glycerol 1-phosphate + all-trans-heptaprenyl diphosphate = 3-heptaprenyl-sn-glycero-1-phosphate + diphosphate</text>
        <dbReference type="Rhea" id="RHEA:33495"/>
        <dbReference type="ChEBI" id="CHEBI:33019"/>
        <dbReference type="ChEBI" id="CHEBI:57685"/>
        <dbReference type="ChEBI" id="CHEBI:58206"/>
        <dbReference type="ChEBI" id="CHEBI:64781"/>
        <dbReference type="EC" id="2.5.1.n9"/>
    </reaction>
</comment>
<dbReference type="UniPathway" id="UPA00940"/>
<evidence type="ECO:0000313" key="12">
    <source>
        <dbReference type="Proteomes" id="UP000265725"/>
    </source>
</evidence>
<evidence type="ECO:0000256" key="6">
    <source>
        <dbReference type="ARBA" id="ARBA00023209"/>
    </source>
</evidence>
<feature type="binding site" evidence="10">
    <location>
        <position position="39"/>
    </location>
    <ligand>
        <name>Mg(2+)</name>
        <dbReference type="ChEBI" id="CHEBI:18420"/>
    </ligand>
</feature>
<dbReference type="Pfam" id="PF01884">
    <property type="entry name" value="PcrB"/>
    <property type="match status" value="1"/>
</dbReference>
<keyword evidence="6 10" id="KW-0594">Phospholipid biosynthesis</keyword>
<keyword evidence="3 10" id="KW-0479">Metal-binding</keyword>
<dbReference type="OrthoDB" id="2381757at2"/>
<dbReference type="EC" id="2.5.1.n9" evidence="9 10"/>
<dbReference type="NCBIfam" id="NF003199">
    <property type="entry name" value="PRK04169.1-3"/>
    <property type="match status" value="1"/>
</dbReference>
<keyword evidence="7 10" id="KW-1208">Phospholipid metabolism</keyword>
<protein>
    <recommendedName>
        <fullName evidence="9 10">Heptaprenylglyceryl phosphate synthase</fullName>
        <shortName evidence="10">HepGP synthase</shortName>
        <ecNumber evidence="9 10">2.5.1.n9</ecNumber>
    </recommendedName>
    <alternativeName>
        <fullName evidence="10">Glycerol-1-phosphate heptaprenyltransferase</fullName>
    </alternativeName>
</protein>
<keyword evidence="12" id="KW-1185">Reference proteome</keyword>
<comment type="cofactor">
    <cofactor evidence="10">
        <name>Mg(2+)</name>
        <dbReference type="ChEBI" id="CHEBI:18420"/>
    </cofactor>
</comment>
<dbReference type="AlphaFoldDB" id="A0A385YXW3"/>
<comment type="similarity">
    <text evidence="10">Belongs to the GGGP/HepGP synthase family. Group I subfamily.</text>
</comment>
<dbReference type="FunFam" id="3.20.20.390:FF:000001">
    <property type="entry name" value="Heptaprenylglyceryl phosphate synthase"/>
    <property type="match status" value="1"/>
</dbReference>
<feature type="binding site" evidence="10">
    <location>
        <position position="188"/>
    </location>
    <ligand>
        <name>sn-glycerol 1-phosphate</name>
        <dbReference type="ChEBI" id="CHEBI:57685"/>
    </ligand>
</feature>
<keyword evidence="2 10" id="KW-0808">Transferase</keyword>
<feature type="binding site" evidence="10">
    <location>
        <position position="11"/>
    </location>
    <ligand>
        <name>sn-glycerol 1-phosphate</name>
        <dbReference type="ChEBI" id="CHEBI:57685"/>
    </ligand>
</feature>
<dbReference type="SUPFAM" id="SSF51395">
    <property type="entry name" value="FMN-linked oxidoreductases"/>
    <property type="match status" value="1"/>
</dbReference>
<sequence length="232" mass="25674">MEISSWRHAFKLDPAKTISDESLERVCESGTDGIIIGGTDDITLEGVLDLLMRVRRFTVPVALEISSMDAISPGFDYYFIPTVLNSSSTKWMKDLHVSAIKEFGHMIQWHEMIMEGYCILNPSCKAAIATEADTSLTEEEVIAHAVLAEKVFRLPVFYMEYSGMYGDPVLVNKVKRNLDTTQLFYGGGIDGPDKAAEMAAIADTIIVGNSIYDQFEEALKTVAAVKNSHATY</sequence>
<dbReference type="CDD" id="cd02812">
    <property type="entry name" value="PcrB_like"/>
    <property type="match status" value="1"/>
</dbReference>
<dbReference type="InterPro" id="IPR038597">
    <property type="entry name" value="GGGP/HepGP_synthase_sf"/>
</dbReference>
<keyword evidence="1 10" id="KW-0444">Lipid biosynthesis</keyword>
<proteinExistence type="inferred from homology"/>
<dbReference type="GO" id="GO:0000287">
    <property type="term" value="F:magnesium ion binding"/>
    <property type="evidence" value="ECO:0007669"/>
    <property type="project" value="UniProtKB-UniRule"/>
</dbReference>
<dbReference type="PANTHER" id="PTHR40029">
    <property type="match status" value="1"/>
</dbReference>
<dbReference type="GO" id="GO:0120536">
    <property type="term" value="F:heptaprenylglyceryl phosphate synthase activity"/>
    <property type="evidence" value="ECO:0007669"/>
    <property type="project" value="RHEA"/>
</dbReference>
<keyword evidence="4 10" id="KW-0460">Magnesium</keyword>
<evidence type="ECO:0000256" key="4">
    <source>
        <dbReference type="ARBA" id="ARBA00022842"/>
    </source>
</evidence>
<name>A0A385YXW3_9BACL</name>
<dbReference type="RefSeq" id="WP_119884019.1">
    <property type="nucleotide sequence ID" value="NZ_CP032418.1"/>
</dbReference>
<dbReference type="HAMAP" id="MF_00112">
    <property type="entry name" value="GGGP_HepGP_synthase"/>
    <property type="match status" value="1"/>
</dbReference>
<dbReference type="InterPro" id="IPR039074">
    <property type="entry name" value="GGGP/HepGP_synthase_I"/>
</dbReference>
<accession>A0A385YXW3</accession>
<comment type="caution">
    <text evidence="10">Lacks conserved residue(s) required for the propagation of feature annotation.</text>
</comment>
<evidence type="ECO:0000256" key="9">
    <source>
        <dbReference type="ARBA" id="ARBA00066888"/>
    </source>
</evidence>
<dbReference type="EMBL" id="CP032418">
    <property type="protein sequence ID" value="AYC30302.1"/>
    <property type="molecule type" value="Genomic_DNA"/>
</dbReference>